<accession>A0A1H6MKH8</accession>
<feature type="signal peptide" evidence="2">
    <location>
        <begin position="1"/>
        <end position="20"/>
    </location>
</feature>
<feature type="chain" id="PRO_5011771533" evidence="2">
    <location>
        <begin position="21"/>
        <end position="340"/>
    </location>
</feature>
<evidence type="ECO:0000313" key="5">
    <source>
        <dbReference type="Proteomes" id="UP000199634"/>
    </source>
</evidence>
<protein>
    <submittedName>
        <fullName evidence="4">Por secretion system C-terminal sorting domain-containing protein</fullName>
    </submittedName>
</protein>
<keyword evidence="1 2" id="KW-0732">Signal</keyword>
<dbReference type="Gene3D" id="2.60.40.3080">
    <property type="match status" value="1"/>
</dbReference>
<dbReference type="RefSeq" id="WP_091102594.1">
    <property type="nucleotide sequence ID" value="NZ_FNXE01000064.1"/>
</dbReference>
<dbReference type="OrthoDB" id="1288696at2"/>
<gene>
    <name evidence="4" type="ORF">SAMN02927937_02796</name>
</gene>
<dbReference type="AlphaFoldDB" id="A0A1H6MKH8"/>
<evidence type="ECO:0000256" key="2">
    <source>
        <dbReference type="SAM" id="SignalP"/>
    </source>
</evidence>
<name>A0A1H6MKH8_9FLAO</name>
<dbReference type="InterPro" id="IPR026444">
    <property type="entry name" value="Secre_tail"/>
</dbReference>
<evidence type="ECO:0000256" key="1">
    <source>
        <dbReference type="ARBA" id="ARBA00022729"/>
    </source>
</evidence>
<dbReference type="Pfam" id="PF18962">
    <property type="entry name" value="Por_Secre_tail"/>
    <property type="match status" value="1"/>
</dbReference>
<evidence type="ECO:0000259" key="3">
    <source>
        <dbReference type="Pfam" id="PF18962"/>
    </source>
</evidence>
<keyword evidence="5" id="KW-1185">Reference proteome</keyword>
<proteinExistence type="predicted"/>
<reference evidence="4 5" key="1">
    <citation type="submission" date="2016-10" db="EMBL/GenBank/DDBJ databases">
        <authorList>
            <person name="de Groot N.N."/>
        </authorList>
    </citation>
    <scope>NUCLEOTIDE SEQUENCE [LARGE SCALE GENOMIC DNA]</scope>
    <source>
        <strain evidence="4 5">CGMCC 1.10825</strain>
    </source>
</reference>
<organism evidence="4 5">
    <name type="scientific">Paenimyroides marinum</name>
    <dbReference type="NCBI Taxonomy" id="1159016"/>
    <lineage>
        <taxon>Bacteria</taxon>
        <taxon>Pseudomonadati</taxon>
        <taxon>Bacteroidota</taxon>
        <taxon>Flavobacteriia</taxon>
        <taxon>Flavobacteriales</taxon>
        <taxon>Flavobacteriaceae</taxon>
        <taxon>Paenimyroides</taxon>
    </lineage>
</organism>
<dbReference type="EMBL" id="FNXE01000064">
    <property type="protein sequence ID" value="SEI02239.1"/>
    <property type="molecule type" value="Genomic_DNA"/>
</dbReference>
<dbReference type="NCBIfam" id="TIGR04183">
    <property type="entry name" value="Por_Secre_tail"/>
    <property type="match status" value="1"/>
</dbReference>
<evidence type="ECO:0000313" key="4">
    <source>
        <dbReference type="EMBL" id="SEI02239.1"/>
    </source>
</evidence>
<sequence length="340" mass="37821">MKKTVLFLATLLLTGYFVTAQVLYSENFDNLTLGNVGTDPTGQTPGQSGWHTRSYDQSNNYFKIVSEPGRGKVIELITPQSQNITHNALQKRGVDTLWNNRTPGNDVLKIEYDFFTGPYNVDKRSIYALYMSINNDDPLNPTNNIIHIGYAPNTGVLNITANAVAGSFYYISTQQLSAFTDNTWVRLIVYIDYPNQKIYFSLPSIGVLMVHDAPNVIPPVNSLLFIAGTNGLTPSFLSFYKFDNFVVSAVNTVPLSTQSFISSKFNVFPNPVNDVVTITNNENINIEQVEVFDVSGKAIQSQAFNNDNEVQLNIKDLASGTYMLHIKTAESTVVKKVIKK</sequence>
<feature type="domain" description="Secretion system C-terminal sorting" evidence="3">
    <location>
        <begin position="267"/>
        <end position="338"/>
    </location>
</feature>
<dbReference type="Proteomes" id="UP000199634">
    <property type="component" value="Unassembled WGS sequence"/>
</dbReference>
<dbReference type="STRING" id="1159016.SAMN02927937_02796"/>